<dbReference type="PANTHER" id="PTHR38477">
    <property type="entry name" value="HYPOTHETICAL EXPORTED PROTEIN"/>
    <property type="match status" value="1"/>
</dbReference>
<dbReference type="PANTHER" id="PTHR38477:SF1">
    <property type="entry name" value="MUREIN L,D-TRANSPEPTIDASE CATALYTIC DOMAIN FAMILY PROTEIN"/>
    <property type="match status" value="1"/>
</dbReference>
<evidence type="ECO:0000313" key="1">
    <source>
        <dbReference type="EMBL" id="TCZ71825.1"/>
    </source>
</evidence>
<dbReference type="AlphaFoldDB" id="A0A4R4E1P4"/>
<dbReference type="EMBL" id="SKFH01000012">
    <property type="protein sequence ID" value="TCZ71825.1"/>
    <property type="molecule type" value="Genomic_DNA"/>
</dbReference>
<reference evidence="1 2" key="1">
    <citation type="submission" date="2019-03" db="EMBL/GenBank/DDBJ databases">
        <authorList>
            <person name="Kim M.K.M."/>
        </authorList>
    </citation>
    <scope>NUCLEOTIDE SEQUENCE [LARGE SCALE GENOMIC DNA]</scope>
    <source>
        <strain evidence="1 2">17J68-15</strain>
    </source>
</reference>
<name>A0A4R4E1P4_9BACT</name>
<gene>
    <name evidence="1" type="ORF">E0486_09485</name>
</gene>
<dbReference type="Proteomes" id="UP000295164">
    <property type="component" value="Unassembled WGS sequence"/>
</dbReference>
<dbReference type="OrthoDB" id="9815195at2"/>
<accession>A0A4R4E1P4</accession>
<dbReference type="Pfam" id="PF13645">
    <property type="entry name" value="YkuD_2"/>
    <property type="match status" value="1"/>
</dbReference>
<dbReference type="InterPro" id="IPR032676">
    <property type="entry name" value="YkuD_2"/>
</dbReference>
<organism evidence="1 2">
    <name type="scientific">Flaviaesturariibacter aridisoli</name>
    <dbReference type="NCBI Taxonomy" id="2545761"/>
    <lineage>
        <taxon>Bacteria</taxon>
        <taxon>Pseudomonadati</taxon>
        <taxon>Bacteroidota</taxon>
        <taxon>Chitinophagia</taxon>
        <taxon>Chitinophagales</taxon>
        <taxon>Chitinophagaceae</taxon>
        <taxon>Flaviaestuariibacter</taxon>
    </lineage>
</organism>
<sequence length="182" mass="19908">MGLSESAFQYAYKGFQQLVNNGTLNEQVLTIVDFSQPSSQKRMYILDMATGEVLFNTYVAHGRNSGLNYAEKFSNNNESLQSSLGFYVTKGTYIGKHGLSLRLSGLEDGWNSNAEARAVVMHGAEYIGSGRADAAYMGRSWGCPAVPQAQASKVINLIKDGTALFVYHPTQKYLESSKIING</sequence>
<proteinExistence type="predicted"/>
<protein>
    <submittedName>
        <fullName evidence="1">Murein L,D-transpeptidase catalytic domain family protein</fullName>
    </submittedName>
</protein>
<evidence type="ECO:0000313" key="2">
    <source>
        <dbReference type="Proteomes" id="UP000295164"/>
    </source>
</evidence>
<comment type="caution">
    <text evidence="1">The sequence shown here is derived from an EMBL/GenBank/DDBJ whole genome shotgun (WGS) entry which is preliminary data.</text>
</comment>
<keyword evidence="2" id="KW-1185">Reference proteome</keyword>